<keyword evidence="2" id="KW-0732">Signal</keyword>
<name>A0ABN9RIB5_9DINO</name>
<gene>
    <name evidence="3" type="ORF">PCOR1329_LOCUS20967</name>
</gene>
<keyword evidence="4" id="KW-1185">Reference proteome</keyword>
<reference evidence="3" key="1">
    <citation type="submission" date="2023-10" db="EMBL/GenBank/DDBJ databases">
        <authorList>
            <person name="Chen Y."/>
            <person name="Shah S."/>
            <person name="Dougan E. K."/>
            <person name="Thang M."/>
            <person name="Chan C."/>
        </authorList>
    </citation>
    <scope>NUCLEOTIDE SEQUENCE [LARGE SCALE GENOMIC DNA]</scope>
</reference>
<organism evidence="3 4">
    <name type="scientific">Prorocentrum cordatum</name>
    <dbReference type="NCBI Taxonomy" id="2364126"/>
    <lineage>
        <taxon>Eukaryota</taxon>
        <taxon>Sar</taxon>
        <taxon>Alveolata</taxon>
        <taxon>Dinophyceae</taxon>
        <taxon>Prorocentrales</taxon>
        <taxon>Prorocentraceae</taxon>
        <taxon>Prorocentrum</taxon>
    </lineage>
</organism>
<dbReference type="EMBL" id="CAUYUJ010006837">
    <property type="protein sequence ID" value="CAK0818833.1"/>
    <property type="molecule type" value="Genomic_DNA"/>
</dbReference>
<dbReference type="Proteomes" id="UP001189429">
    <property type="component" value="Unassembled WGS sequence"/>
</dbReference>
<evidence type="ECO:0000313" key="3">
    <source>
        <dbReference type="EMBL" id="CAK0818833.1"/>
    </source>
</evidence>
<proteinExistence type="predicted"/>
<feature type="chain" id="PRO_5045587922" evidence="2">
    <location>
        <begin position="20"/>
        <end position="183"/>
    </location>
</feature>
<feature type="signal peptide" evidence="2">
    <location>
        <begin position="1"/>
        <end position="19"/>
    </location>
</feature>
<protein>
    <submittedName>
        <fullName evidence="3">Uncharacterized protein</fullName>
    </submittedName>
</protein>
<comment type="caution">
    <text evidence="3">The sequence shown here is derived from an EMBL/GenBank/DDBJ whole genome shotgun (WGS) entry which is preliminary data.</text>
</comment>
<accession>A0ABN9RIB5</accession>
<evidence type="ECO:0000313" key="4">
    <source>
        <dbReference type="Proteomes" id="UP001189429"/>
    </source>
</evidence>
<feature type="region of interest" description="Disordered" evidence="1">
    <location>
        <begin position="160"/>
        <end position="183"/>
    </location>
</feature>
<sequence>MALSSKLLASAAVLYLARAASSPTVPVGGSCLINQECQAGESGQSCLKGENAGKDCFGLVSDTIKSLLADEGSNQPYNSGLCQQALDIVILECAECDNCIVSPSSRLDALPEALRGAAARTPVAAAAAAAAAAASLAAALAGAVVWRGWRAAPASARSALVAEGHEDEDTPMVEGSSAAAPAP</sequence>
<dbReference type="PROSITE" id="PS51257">
    <property type="entry name" value="PROKAR_LIPOPROTEIN"/>
    <property type="match status" value="1"/>
</dbReference>
<evidence type="ECO:0000256" key="1">
    <source>
        <dbReference type="SAM" id="MobiDB-lite"/>
    </source>
</evidence>
<evidence type="ECO:0000256" key="2">
    <source>
        <dbReference type="SAM" id="SignalP"/>
    </source>
</evidence>